<protein>
    <submittedName>
        <fullName evidence="1">14036_t:CDS:1</fullName>
    </submittedName>
</protein>
<feature type="non-terminal residue" evidence="1">
    <location>
        <position position="52"/>
    </location>
</feature>
<accession>A0A9N9P7T7</accession>
<sequence>MKEEEEQLKKLKRHAHNQQKSEMKKLWALEDDNAQWHISSTSISHMADILSL</sequence>
<keyword evidence="2" id="KW-1185">Reference proteome</keyword>
<reference evidence="1" key="1">
    <citation type="submission" date="2021-06" db="EMBL/GenBank/DDBJ databases">
        <authorList>
            <person name="Kallberg Y."/>
            <person name="Tangrot J."/>
            <person name="Rosling A."/>
        </authorList>
    </citation>
    <scope>NUCLEOTIDE SEQUENCE</scope>
    <source>
        <strain evidence="1">IN212</strain>
    </source>
</reference>
<dbReference type="Proteomes" id="UP000789396">
    <property type="component" value="Unassembled WGS sequence"/>
</dbReference>
<comment type="caution">
    <text evidence="1">The sequence shown here is derived from an EMBL/GenBank/DDBJ whole genome shotgun (WGS) entry which is preliminary data.</text>
</comment>
<evidence type="ECO:0000313" key="1">
    <source>
        <dbReference type="EMBL" id="CAG8794829.1"/>
    </source>
</evidence>
<organism evidence="1 2">
    <name type="scientific">Racocetra fulgida</name>
    <dbReference type="NCBI Taxonomy" id="60492"/>
    <lineage>
        <taxon>Eukaryota</taxon>
        <taxon>Fungi</taxon>
        <taxon>Fungi incertae sedis</taxon>
        <taxon>Mucoromycota</taxon>
        <taxon>Glomeromycotina</taxon>
        <taxon>Glomeromycetes</taxon>
        <taxon>Diversisporales</taxon>
        <taxon>Gigasporaceae</taxon>
        <taxon>Racocetra</taxon>
    </lineage>
</organism>
<dbReference type="EMBL" id="CAJVPZ010064977">
    <property type="protein sequence ID" value="CAG8794829.1"/>
    <property type="molecule type" value="Genomic_DNA"/>
</dbReference>
<evidence type="ECO:0000313" key="2">
    <source>
        <dbReference type="Proteomes" id="UP000789396"/>
    </source>
</evidence>
<feature type="non-terminal residue" evidence="1">
    <location>
        <position position="1"/>
    </location>
</feature>
<dbReference type="AlphaFoldDB" id="A0A9N9P7T7"/>
<proteinExistence type="predicted"/>
<name>A0A9N9P7T7_9GLOM</name>
<gene>
    <name evidence="1" type="ORF">RFULGI_LOCUS17119</name>
</gene>